<dbReference type="eggNOG" id="ENOG502S4E9">
    <property type="taxonomic scope" value="Eukaryota"/>
</dbReference>
<feature type="domain" description="SLS1 second KH" evidence="4">
    <location>
        <begin position="261"/>
        <end position="316"/>
    </location>
</feature>
<dbReference type="STRING" id="656061.D5G4N8"/>
<proteinExistence type="predicted"/>
<dbReference type="InterPro" id="IPR048400">
    <property type="entry name" value="SLS1_N"/>
</dbReference>
<dbReference type="KEGG" id="tml:GSTUM_00000029001"/>
<feature type="domain" description="SLS1 first KH" evidence="2">
    <location>
        <begin position="196"/>
        <end position="256"/>
    </location>
</feature>
<accession>D5G4N8</accession>
<dbReference type="Pfam" id="PF20778">
    <property type="entry name" value="SLS1_C"/>
    <property type="match status" value="1"/>
</dbReference>
<dbReference type="InterPro" id="IPR048401">
    <property type="entry name" value="SLS1_C"/>
</dbReference>
<feature type="compositionally biased region" description="Basic and acidic residues" evidence="1">
    <location>
        <begin position="849"/>
        <end position="863"/>
    </location>
</feature>
<dbReference type="GO" id="GO:0003723">
    <property type="term" value="F:RNA binding"/>
    <property type="evidence" value="ECO:0007669"/>
    <property type="project" value="InterPro"/>
</dbReference>
<dbReference type="InParanoid" id="D5G4N8"/>
<dbReference type="EMBL" id="FN429989">
    <property type="protein sequence ID" value="CAZ79481.1"/>
    <property type="molecule type" value="Genomic_DNA"/>
</dbReference>
<sequence>MPPASYSSNLATCLCRQFRRPSLNIRILQAYARHFNTSPRKRGEEKEKESNKIDIGPISELLILRNLSPRKPRHESLQFLRDPLEAEALDDTQDLLLRSDDLESDKNIDIALTRPANVLVSKQRYEQLAQELCKAFLKPQLYEYYYYQDGEERDLPRLPSGANKREIIDGILSAKWKVVVSHEIPERLDVLVNGYFPSTRRDIFFILGKDGRVIRQLSQEFQARVRVNVGTGKIGVYASVENFERLKEAVQGLLGKVTVEEFDMSWAQRLCQFNKQFITPIARITGTYIEKKDEKTLLISSPDPSSLQDARRLLFLSFDLQLRSSHSLLYNAPKGLGDPKGALYPVHEKSALPWNFREVEWGRWRNIKKPIERSNSLRGESSAILKDTLRTRIGGTLQDTDITTGLREILDHNDLQVSAQHRSELLPKYEAILGYLLHEDSDPQPDQDLTVLEFIESKYRLQVLLTDVPGLVHITQGLSPISDPTSEGALHSLRVQGSTGVQQTPYQTCIVKLLPSPWEYPEGFDRYPPLELKFSIDPELGRVDQPSLKAIHSSTVADIMLPGEECDVRFRHQKSIPLGILGDPANPQSKYGVTQSELRRYMSESTLNPLTDDKLKASQLLSVTLPEWMISPPKRSDSKDGGERRPPTKMLYISTGLEYRRELAFDWNGMKLYQTVIQGGITGGRRSEFRLCWDNTEGAGSVAEATRITELEGDKEIDEIAKGSRYKLAVGAASEAVAEIVVAADTEAADGIPSKPAAGTGAKDVGEFGDRITKPTVDQSLQRAPQGPYYCSPSTPQSSFADFLTNTGDLVNRLGEFIASKEWRFTTQYTGHGVVRGVTRSVKRATTSRGDRGVRSGECERGSGHGGRSCATRVR</sequence>
<evidence type="ECO:0000256" key="1">
    <source>
        <dbReference type="SAM" id="MobiDB-lite"/>
    </source>
</evidence>
<dbReference type="InterPro" id="IPR048748">
    <property type="entry name" value="SLS1_KH2"/>
</dbReference>
<dbReference type="SUPFAM" id="SSF54791">
    <property type="entry name" value="Eukaryotic type KH-domain (KH-domain type I)"/>
    <property type="match status" value="1"/>
</dbReference>
<dbReference type="InterPro" id="IPR036612">
    <property type="entry name" value="KH_dom_type_1_sf"/>
</dbReference>
<dbReference type="AlphaFoldDB" id="D5G4N8"/>
<protein>
    <submittedName>
        <fullName evidence="6">(Perigord truffle) hypothetical protein</fullName>
    </submittedName>
</protein>
<dbReference type="Pfam" id="PF20776">
    <property type="entry name" value="SLS1_N"/>
    <property type="match status" value="1"/>
</dbReference>
<evidence type="ECO:0000259" key="2">
    <source>
        <dbReference type="Pfam" id="PF14611"/>
    </source>
</evidence>
<feature type="region of interest" description="Disordered" evidence="1">
    <location>
        <begin position="845"/>
        <end position="875"/>
    </location>
</feature>
<dbReference type="RefSeq" id="XP_002835324.1">
    <property type="nucleotide sequence ID" value="XM_002835278.1"/>
</dbReference>
<dbReference type="HOGENOM" id="CLU_328503_0_0_1"/>
<evidence type="ECO:0000259" key="3">
    <source>
        <dbReference type="Pfam" id="PF20776"/>
    </source>
</evidence>
<keyword evidence="7" id="KW-1185">Reference proteome</keyword>
<feature type="domain" description="SLS1 C-terminal" evidence="5">
    <location>
        <begin position="351"/>
        <end position="744"/>
    </location>
</feature>
<dbReference type="InterPro" id="IPR032741">
    <property type="entry name" value="Sls1_KH-1"/>
</dbReference>
<dbReference type="GeneID" id="9188417"/>
<dbReference type="GO" id="GO:0005743">
    <property type="term" value="C:mitochondrial inner membrane"/>
    <property type="evidence" value="ECO:0007669"/>
    <property type="project" value="InterPro"/>
</dbReference>
<dbReference type="Pfam" id="PF14611">
    <property type="entry name" value="KH_SLS1_1"/>
    <property type="match status" value="1"/>
</dbReference>
<gene>
    <name evidence="6" type="ORF">GSTUM_00000029001</name>
</gene>
<name>D5G4N8_TUBMM</name>
<feature type="domain" description="SLS1 N-terminal" evidence="3">
    <location>
        <begin position="104"/>
        <end position="180"/>
    </location>
</feature>
<dbReference type="Pfam" id="PF20777">
    <property type="entry name" value="KH_SLS1_2"/>
    <property type="match status" value="1"/>
</dbReference>
<evidence type="ECO:0000259" key="5">
    <source>
        <dbReference type="Pfam" id="PF20778"/>
    </source>
</evidence>
<evidence type="ECO:0000259" key="4">
    <source>
        <dbReference type="Pfam" id="PF20777"/>
    </source>
</evidence>
<evidence type="ECO:0000313" key="6">
    <source>
        <dbReference type="EMBL" id="CAZ79481.1"/>
    </source>
</evidence>
<evidence type="ECO:0000313" key="7">
    <source>
        <dbReference type="Proteomes" id="UP000006911"/>
    </source>
</evidence>
<reference evidence="6 7" key="1">
    <citation type="journal article" date="2010" name="Nature">
        <title>Perigord black truffle genome uncovers evolutionary origins and mechanisms of symbiosis.</title>
        <authorList>
            <person name="Martin F."/>
            <person name="Kohler A."/>
            <person name="Murat C."/>
            <person name="Balestrini R."/>
            <person name="Coutinho P.M."/>
            <person name="Jaillon O."/>
            <person name="Montanini B."/>
            <person name="Morin E."/>
            <person name="Noel B."/>
            <person name="Percudani R."/>
            <person name="Porcel B."/>
            <person name="Rubini A."/>
            <person name="Amicucci A."/>
            <person name="Amselem J."/>
            <person name="Anthouard V."/>
            <person name="Arcioni S."/>
            <person name="Artiguenave F."/>
            <person name="Aury J.M."/>
            <person name="Ballario P."/>
            <person name="Bolchi A."/>
            <person name="Brenna A."/>
            <person name="Brun A."/>
            <person name="Buee M."/>
            <person name="Cantarel B."/>
            <person name="Chevalier G."/>
            <person name="Couloux A."/>
            <person name="Da Silva C."/>
            <person name="Denoeud F."/>
            <person name="Duplessis S."/>
            <person name="Ghignone S."/>
            <person name="Hilselberger B."/>
            <person name="Iotti M."/>
            <person name="Marcais B."/>
            <person name="Mello A."/>
            <person name="Miranda M."/>
            <person name="Pacioni G."/>
            <person name="Quesneville H."/>
            <person name="Riccioni C."/>
            <person name="Ruotolo R."/>
            <person name="Splivallo R."/>
            <person name="Stocchi V."/>
            <person name="Tisserant E."/>
            <person name="Viscomi A.R."/>
            <person name="Zambonelli A."/>
            <person name="Zampieri E."/>
            <person name="Henrissat B."/>
            <person name="Lebrun M.H."/>
            <person name="Paolocci F."/>
            <person name="Bonfante P."/>
            <person name="Ottonello S."/>
            <person name="Wincker P."/>
        </authorList>
    </citation>
    <scope>NUCLEOTIDE SEQUENCE [LARGE SCALE GENOMIC DNA]</scope>
    <source>
        <strain evidence="6 7">Mel28</strain>
    </source>
</reference>
<organism evidence="6 7">
    <name type="scientific">Tuber melanosporum (strain Mel28)</name>
    <name type="common">Perigord black truffle</name>
    <dbReference type="NCBI Taxonomy" id="656061"/>
    <lineage>
        <taxon>Eukaryota</taxon>
        <taxon>Fungi</taxon>
        <taxon>Dikarya</taxon>
        <taxon>Ascomycota</taxon>
        <taxon>Pezizomycotina</taxon>
        <taxon>Pezizomycetes</taxon>
        <taxon>Pezizales</taxon>
        <taxon>Tuberaceae</taxon>
        <taxon>Tuber</taxon>
    </lineage>
</organism>
<dbReference type="Proteomes" id="UP000006911">
    <property type="component" value="Unassembled WGS sequence"/>
</dbReference>
<dbReference type="OMA" id="KFSPSPW"/>